<reference evidence="2 3" key="3">
    <citation type="journal article" date="2013" name="Rice">
        <title>Improvement of the Oryza sativa Nipponbare reference genome using next generation sequence and optical map data.</title>
        <authorList>
            <person name="Kawahara Y."/>
            <person name="de la Bastide M."/>
            <person name="Hamilton J.P."/>
            <person name="Kanamori H."/>
            <person name="McCombie W.R."/>
            <person name="Ouyang S."/>
            <person name="Schwartz D.C."/>
            <person name="Tanaka T."/>
            <person name="Wu J."/>
            <person name="Zhou S."/>
            <person name="Childs K.L."/>
            <person name="Davidson R.M."/>
            <person name="Lin H."/>
            <person name="Quesada-Ocampo L."/>
            <person name="Vaillancourt B."/>
            <person name="Sakai H."/>
            <person name="Lee S.S."/>
            <person name="Kim J."/>
            <person name="Numa H."/>
            <person name="Itoh T."/>
            <person name="Buell C.R."/>
            <person name="Matsumoto T."/>
        </authorList>
    </citation>
    <scope>NUCLEOTIDE SEQUENCE [LARGE SCALE GENOMIC DNA]</scope>
    <source>
        <strain evidence="3">cv. Nipponbare</strain>
    </source>
</reference>
<proteinExistence type="predicted"/>
<dbReference type="PaxDb" id="39947-A0A0P0X265"/>
<sequence>MKKTMPTVTRIDGNAIVSSPALERALRVAASTSSPFRVQWTVVGRATTPSASPRPPLHLPPSTLSSRAAILEIGIIFLQLRSPRSIFDFSLSEIEPSPFIQGEAPPPRHSASHRRQPSFADLIRAPGRRRASSPSVVNPGDAPPPPPHRGRAILARAGRRREEELGKEKERERKNSVQGHFSTYTTLSLHFYRK</sequence>
<reference evidence="2 3" key="2">
    <citation type="journal article" date="2013" name="Plant Cell Physiol.">
        <title>Rice Annotation Project Database (RAP-DB): an integrative and interactive database for rice genomics.</title>
        <authorList>
            <person name="Sakai H."/>
            <person name="Lee S.S."/>
            <person name="Tanaka T."/>
            <person name="Numa H."/>
            <person name="Kim J."/>
            <person name="Kawahara Y."/>
            <person name="Wakimoto H."/>
            <person name="Yang C.C."/>
            <person name="Iwamoto M."/>
            <person name="Abe T."/>
            <person name="Yamada Y."/>
            <person name="Muto A."/>
            <person name="Inokuchi H."/>
            <person name="Ikemura T."/>
            <person name="Matsumoto T."/>
            <person name="Sasaki T."/>
            <person name="Itoh T."/>
        </authorList>
    </citation>
    <scope>NUCLEOTIDE SEQUENCE [LARGE SCALE GENOMIC DNA]</scope>
    <source>
        <strain evidence="3">cv. Nipponbare</strain>
    </source>
</reference>
<keyword evidence="3" id="KW-1185">Reference proteome</keyword>
<feature type="compositionally biased region" description="Basic and acidic residues" evidence="1">
    <location>
        <begin position="160"/>
        <end position="175"/>
    </location>
</feature>
<gene>
    <name evidence="2" type="ordered locus">Os07g0143401</name>
    <name evidence="2" type="ORF">OSNPB_070143401</name>
</gene>
<evidence type="ECO:0000313" key="2">
    <source>
        <dbReference type="EMBL" id="BAT00029.1"/>
    </source>
</evidence>
<organism evidence="2 3">
    <name type="scientific">Oryza sativa subsp. japonica</name>
    <name type="common">Rice</name>
    <dbReference type="NCBI Taxonomy" id="39947"/>
    <lineage>
        <taxon>Eukaryota</taxon>
        <taxon>Viridiplantae</taxon>
        <taxon>Streptophyta</taxon>
        <taxon>Embryophyta</taxon>
        <taxon>Tracheophyta</taxon>
        <taxon>Spermatophyta</taxon>
        <taxon>Magnoliopsida</taxon>
        <taxon>Liliopsida</taxon>
        <taxon>Poales</taxon>
        <taxon>Poaceae</taxon>
        <taxon>BOP clade</taxon>
        <taxon>Oryzoideae</taxon>
        <taxon>Oryzeae</taxon>
        <taxon>Oryzinae</taxon>
        <taxon>Oryza</taxon>
        <taxon>Oryza sativa</taxon>
    </lineage>
</organism>
<dbReference type="Proteomes" id="UP000059680">
    <property type="component" value="Chromosome 7"/>
</dbReference>
<dbReference type="AlphaFoldDB" id="A0A0P0X265"/>
<reference evidence="3" key="1">
    <citation type="journal article" date="2005" name="Nature">
        <title>The map-based sequence of the rice genome.</title>
        <authorList>
            <consortium name="International rice genome sequencing project (IRGSP)"/>
            <person name="Matsumoto T."/>
            <person name="Wu J."/>
            <person name="Kanamori H."/>
            <person name="Katayose Y."/>
            <person name="Fujisawa M."/>
            <person name="Namiki N."/>
            <person name="Mizuno H."/>
            <person name="Yamamoto K."/>
            <person name="Antonio B.A."/>
            <person name="Baba T."/>
            <person name="Sakata K."/>
            <person name="Nagamura Y."/>
            <person name="Aoki H."/>
            <person name="Arikawa K."/>
            <person name="Arita K."/>
            <person name="Bito T."/>
            <person name="Chiden Y."/>
            <person name="Fujitsuka N."/>
            <person name="Fukunaka R."/>
            <person name="Hamada M."/>
            <person name="Harada C."/>
            <person name="Hayashi A."/>
            <person name="Hijishita S."/>
            <person name="Honda M."/>
            <person name="Hosokawa S."/>
            <person name="Ichikawa Y."/>
            <person name="Idonuma A."/>
            <person name="Iijima M."/>
            <person name="Ikeda M."/>
            <person name="Ikeno M."/>
            <person name="Ito K."/>
            <person name="Ito S."/>
            <person name="Ito T."/>
            <person name="Ito Y."/>
            <person name="Ito Y."/>
            <person name="Iwabuchi A."/>
            <person name="Kamiya K."/>
            <person name="Karasawa W."/>
            <person name="Kurita K."/>
            <person name="Katagiri S."/>
            <person name="Kikuta A."/>
            <person name="Kobayashi H."/>
            <person name="Kobayashi N."/>
            <person name="Machita K."/>
            <person name="Maehara T."/>
            <person name="Masukawa M."/>
            <person name="Mizubayashi T."/>
            <person name="Mukai Y."/>
            <person name="Nagasaki H."/>
            <person name="Nagata Y."/>
            <person name="Naito S."/>
            <person name="Nakashima M."/>
            <person name="Nakama Y."/>
            <person name="Nakamichi Y."/>
            <person name="Nakamura M."/>
            <person name="Meguro A."/>
            <person name="Negishi M."/>
            <person name="Ohta I."/>
            <person name="Ohta T."/>
            <person name="Okamoto M."/>
            <person name="Ono N."/>
            <person name="Saji S."/>
            <person name="Sakaguchi M."/>
            <person name="Sakai K."/>
            <person name="Shibata M."/>
            <person name="Shimokawa T."/>
            <person name="Song J."/>
            <person name="Takazaki Y."/>
            <person name="Terasawa K."/>
            <person name="Tsugane M."/>
            <person name="Tsuji K."/>
            <person name="Ueda S."/>
            <person name="Waki K."/>
            <person name="Yamagata H."/>
            <person name="Yamamoto M."/>
            <person name="Yamamoto S."/>
            <person name="Yamane H."/>
            <person name="Yoshiki S."/>
            <person name="Yoshihara R."/>
            <person name="Yukawa K."/>
            <person name="Zhong H."/>
            <person name="Yano M."/>
            <person name="Yuan Q."/>
            <person name="Ouyang S."/>
            <person name="Liu J."/>
            <person name="Jones K.M."/>
            <person name="Gansberger K."/>
            <person name="Moffat K."/>
            <person name="Hill J."/>
            <person name="Bera J."/>
            <person name="Fadrosh D."/>
            <person name="Jin S."/>
            <person name="Johri S."/>
            <person name="Kim M."/>
            <person name="Overton L."/>
            <person name="Reardon M."/>
            <person name="Tsitrin T."/>
            <person name="Vuong H."/>
            <person name="Weaver B."/>
            <person name="Ciecko A."/>
            <person name="Tallon L."/>
            <person name="Jackson J."/>
            <person name="Pai G."/>
            <person name="Aken S.V."/>
            <person name="Utterback T."/>
            <person name="Reidmuller S."/>
            <person name="Feldblyum T."/>
            <person name="Hsiao J."/>
            <person name="Zismann V."/>
            <person name="Iobst S."/>
            <person name="de Vazeille A.R."/>
            <person name="Buell C.R."/>
            <person name="Ying K."/>
            <person name="Li Y."/>
            <person name="Lu T."/>
            <person name="Huang Y."/>
            <person name="Zhao Q."/>
            <person name="Feng Q."/>
            <person name="Zhang L."/>
            <person name="Zhu J."/>
            <person name="Weng Q."/>
            <person name="Mu J."/>
            <person name="Lu Y."/>
            <person name="Fan D."/>
            <person name="Liu Y."/>
            <person name="Guan J."/>
            <person name="Zhang Y."/>
            <person name="Yu S."/>
            <person name="Liu X."/>
            <person name="Zhang Y."/>
            <person name="Hong G."/>
            <person name="Han B."/>
            <person name="Choisne N."/>
            <person name="Demange N."/>
            <person name="Orjeda G."/>
            <person name="Samain S."/>
            <person name="Cattolico L."/>
            <person name="Pelletier E."/>
            <person name="Couloux A."/>
            <person name="Segurens B."/>
            <person name="Wincker P."/>
            <person name="D'Hont A."/>
            <person name="Scarpelli C."/>
            <person name="Weissenbach J."/>
            <person name="Salanoubat M."/>
            <person name="Quetier F."/>
            <person name="Yu Y."/>
            <person name="Kim H.R."/>
            <person name="Rambo T."/>
            <person name="Currie J."/>
            <person name="Collura K."/>
            <person name="Luo M."/>
            <person name="Yang T."/>
            <person name="Ammiraju J.S.S."/>
            <person name="Engler F."/>
            <person name="Soderlund C."/>
            <person name="Wing R.A."/>
            <person name="Palmer L.E."/>
            <person name="de la Bastide M."/>
            <person name="Spiegel L."/>
            <person name="Nascimento L."/>
            <person name="Zutavern T."/>
            <person name="O'Shaughnessy A."/>
            <person name="Dike S."/>
            <person name="Dedhia N."/>
            <person name="Preston R."/>
            <person name="Balija V."/>
            <person name="McCombie W.R."/>
            <person name="Chow T."/>
            <person name="Chen H."/>
            <person name="Chung M."/>
            <person name="Chen C."/>
            <person name="Shaw J."/>
            <person name="Wu H."/>
            <person name="Hsiao K."/>
            <person name="Chao Y."/>
            <person name="Chu M."/>
            <person name="Cheng C."/>
            <person name="Hour A."/>
            <person name="Lee P."/>
            <person name="Lin S."/>
            <person name="Lin Y."/>
            <person name="Liou J."/>
            <person name="Liu S."/>
            <person name="Hsing Y."/>
            <person name="Raghuvanshi S."/>
            <person name="Mohanty A."/>
            <person name="Bharti A.K."/>
            <person name="Gaur A."/>
            <person name="Gupta V."/>
            <person name="Kumar D."/>
            <person name="Ravi V."/>
            <person name="Vij S."/>
            <person name="Kapur A."/>
            <person name="Khurana P."/>
            <person name="Khurana P."/>
            <person name="Khurana J.P."/>
            <person name="Tyagi A.K."/>
            <person name="Gaikwad K."/>
            <person name="Singh A."/>
            <person name="Dalal V."/>
            <person name="Srivastava S."/>
            <person name="Dixit A."/>
            <person name="Pal A.K."/>
            <person name="Ghazi I.A."/>
            <person name="Yadav M."/>
            <person name="Pandit A."/>
            <person name="Bhargava A."/>
            <person name="Sureshbabu K."/>
            <person name="Batra K."/>
            <person name="Sharma T.R."/>
            <person name="Mohapatra T."/>
            <person name="Singh N.K."/>
            <person name="Messing J."/>
            <person name="Nelson A.B."/>
            <person name="Fuks G."/>
            <person name="Kavchok S."/>
            <person name="Keizer G."/>
            <person name="Linton E."/>
            <person name="Llaca V."/>
            <person name="Song R."/>
            <person name="Tanyolac B."/>
            <person name="Young S."/>
            <person name="Ho-Il K."/>
            <person name="Hahn J.H."/>
            <person name="Sangsakoo G."/>
            <person name="Vanavichit A."/>
            <person name="de Mattos Luiz.A.T."/>
            <person name="Zimmer P.D."/>
            <person name="Malone G."/>
            <person name="Dellagostin O."/>
            <person name="de Oliveira A.C."/>
            <person name="Bevan M."/>
            <person name="Bancroft I."/>
            <person name="Minx P."/>
            <person name="Cordum H."/>
            <person name="Wilson R."/>
            <person name="Cheng Z."/>
            <person name="Jin W."/>
            <person name="Jiang J."/>
            <person name="Leong S.A."/>
            <person name="Iwama H."/>
            <person name="Gojobori T."/>
            <person name="Itoh T."/>
            <person name="Niimura Y."/>
            <person name="Fujii Y."/>
            <person name="Habara T."/>
            <person name="Sakai H."/>
            <person name="Sato Y."/>
            <person name="Wilson G."/>
            <person name="Kumar K."/>
            <person name="McCouch S."/>
            <person name="Juretic N."/>
            <person name="Hoen D."/>
            <person name="Wright S."/>
            <person name="Bruskiewich R."/>
            <person name="Bureau T."/>
            <person name="Miyao A."/>
            <person name="Hirochika H."/>
            <person name="Nishikawa T."/>
            <person name="Kadowaki K."/>
            <person name="Sugiura M."/>
            <person name="Burr B."/>
            <person name="Sasaki T."/>
        </authorList>
    </citation>
    <scope>NUCLEOTIDE SEQUENCE [LARGE SCALE GENOMIC DNA]</scope>
    <source>
        <strain evidence="3">cv. Nipponbare</strain>
    </source>
</reference>
<accession>A0A0P0X265</accession>
<name>A0A0P0X265_ORYSJ</name>
<feature type="region of interest" description="Disordered" evidence="1">
    <location>
        <begin position="123"/>
        <end position="180"/>
    </location>
</feature>
<protein>
    <submittedName>
        <fullName evidence="2">Os07g0143401 protein</fullName>
    </submittedName>
</protein>
<dbReference type="EMBL" id="AP014963">
    <property type="protein sequence ID" value="BAT00029.1"/>
    <property type="molecule type" value="Genomic_DNA"/>
</dbReference>
<evidence type="ECO:0000313" key="3">
    <source>
        <dbReference type="Proteomes" id="UP000059680"/>
    </source>
</evidence>
<dbReference type="InParanoid" id="A0A0P0X265"/>
<evidence type="ECO:0000256" key="1">
    <source>
        <dbReference type="SAM" id="MobiDB-lite"/>
    </source>
</evidence>
<dbReference type="Gramene" id="Os07t0143401-00">
    <property type="protein sequence ID" value="Os07t0143401-00"/>
    <property type="gene ID" value="Os07g0143401"/>
</dbReference>